<evidence type="ECO:0000313" key="3">
    <source>
        <dbReference type="Proteomes" id="UP000012174"/>
    </source>
</evidence>
<proteinExistence type="predicted"/>
<dbReference type="eggNOG" id="KOG1208">
    <property type="taxonomic scope" value="Eukaryota"/>
</dbReference>
<gene>
    <name evidence="2" type="ORF">UCREL1_4776</name>
</gene>
<accession>M7TND1</accession>
<dbReference type="InterPro" id="IPR002347">
    <property type="entry name" value="SDR_fam"/>
</dbReference>
<dbReference type="STRING" id="1287681.M7TND1"/>
<protein>
    <submittedName>
        <fullName evidence="2">Putative short-chain dehydrogenase reductase protein</fullName>
    </submittedName>
</protein>
<dbReference type="HOGENOM" id="CLU_010194_44_4_1"/>
<dbReference type="EMBL" id="KB706289">
    <property type="protein sequence ID" value="EMR68205.1"/>
    <property type="molecule type" value="Genomic_DNA"/>
</dbReference>
<evidence type="ECO:0000313" key="2">
    <source>
        <dbReference type="EMBL" id="EMR68205.1"/>
    </source>
</evidence>
<dbReference type="SUPFAM" id="SSF51735">
    <property type="entry name" value="NAD(P)-binding Rossmann-fold domains"/>
    <property type="match status" value="1"/>
</dbReference>
<dbReference type="OrthoDB" id="542013at2759"/>
<dbReference type="AlphaFoldDB" id="M7TND1"/>
<dbReference type="Proteomes" id="UP000012174">
    <property type="component" value="Unassembled WGS sequence"/>
</dbReference>
<dbReference type="OMA" id="SEGHIMA"/>
<name>M7TND1_EUTLA</name>
<dbReference type="PANTHER" id="PTHR43157">
    <property type="entry name" value="PHOSPHATIDYLINOSITOL-GLYCAN BIOSYNTHESIS CLASS F PROTEIN-RELATED"/>
    <property type="match status" value="1"/>
</dbReference>
<dbReference type="GO" id="GO:0016491">
    <property type="term" value="F:oxidoreductase activity"/>
    <property type="evidence" value="ECO:0007669"/>
    <property type="project" value="UniProtKB-KW"/>
</dbReference>
<dbReference type="Gene3D" id="3.40.50.720">
    <property type="entry name" value="NAD(P)-binding Rossmann-like Domain"/>
    <property type="match status" value="1"/>
</dbReference>
<dbReference type="InterPro" id="IPR036291">
    <property type="entry name" value="NAD(P)-bd_dom_sf"/>
</dbReference>
<keyword evidence="3" id="KW-1185">Reference proteome</keyword>
<dbReference type="PANTHER" id="PTHR43157:SF31">
    <property type="entry name" value="PHOSPHATIDYLINOSITOL-GLYCAN BIOSYNTHESIS CLASS F PROTEIN"/>
    <property type="match status" value="1"/>
</dbReference>
<dbReference type="PRINTS" id="PR00081">
    <property type="entry name" value="GDHRDH"/>
</dbReference>
<organism evidence="2 3">
    <name type="scientific">Eutypa lata (strain UCR-EL1)</name>
    <name type="common">Grapevine dieback disease fungus</name>
    <name type="synonym">Eutypa armeniacae</name>
    <dbReference type="NCBI Taxonomy" id="1287681"/>
    <lineage>
        <taxon>Eukaryota</taxon>
        <taxon>Fungi</taxon>
        <taxon>Dikarya</taxon>
        <taxon>Ascomycota</taxon>
        <taxon>Pezizomycotina</taxon>
        <taxon>Sordariomycetes</taxon>
        <taxon>Xylariomycetidae</taxon>
        <taxon>Xylariales</taxon>
        <taxon>Diatrypaceae</taxon>
        <taxon>Eutypa</taxon>
    </lineage>
</organism>
<sequence length="329" mass="36408">MRSLRTQITPLPPPTANFTGKTIMITGANSGLGLEAARHFVRLNAHKVIIGCRNVNKGEKAKTDIESSLGTAGVVEVWHVDLSSFDSVKDFCRRASTLDRLDIVVENAGMLATNYEVFEGYERQITVNVISTYLMAILLLPTLRKTMSIYQAEHLPDVPHIVIVGSNSHFTAAFEQRNEPSIFESLRDDSFMFQRYSTSKLLSVFVSRELAKRLSTSSSMKPTDVVLNVVDPGFCQSDILREKSFDPVFNVVMAFLMKVLARSAEMGARTYVMAASAGPESHGRYLEDCELSTPSPFVESEEGQRIEGKVFDELLAILEGIEAGISKNI</sequence>
<dbReference type="Pfam" id="PF00106">
    <property type="entry name" value="adh_short"/>
    <property type="match status" value="1"/>
</dbReference>
<dbReference type="KEGG" id="ela:UCREL1_4776"/>
<evidence type="ECO:0000256" key="1">
    <source>
        <dbReference type="ARBA" id="ARBA00023002"/>
    </source>
</evidence>
<reference evidence="3" key="1">
    <citation type="journal article" date="2013" name="Genome Announc.">
        <title>Draft genome sequence of the grapevine dieback fungus Eutypa lata UCR-EL1.</title>
        <authorList>
            <person name="Blanco-Ulate B."/>
            <person name="Rolshausen P.E."/>
            <person name="Cantu D."/>
        </authorList>
    </citation>
    <scope>NUCLEOTIDE SEQUENCE [LARGE SCALE GENOMIC DNA]</scope>
    <source>
        <strain evidence="3">UCR-EL1</strain>
    </source>
</reference>
<keyword evidence="1" id="KW-0560">Oxidoreductase</keyword>